<evidence type="ECO:0000313" key="3">
    <source>
        <dbReference type="EMBL" id="RXH58379.1"/>
    </source>
</evidence>
<feature type="region of interest" description="Disordered" evidence="1">
    <location>
        <begin position="161"/>
        <end position="195"/>
    </location>
</feature>
<keyword evidence="4" id="KW-1185">Reference proteome</keyword>
<sequence>MKLSDKIRYLREVEGSIRGLDRAMTQQEVVQAIHTSEPGGRTISQSYLSQIESGARPHLTNTTRLLLARFFKVHPGYLVDDPEGYNAQLMSDLSSVEDKLDLWLVSGAERFRRDPCLGQALLTLARHDDSRRCLLLLESILDTPNLLDRLLNVLRPEALETNASAEPPCPPLSADLPALTAESTLTPKPRKPRKA</sequence>
<dbReference type="PROSITE" id="PS50943">
    <property type="entry name" value="HTH_CROC1"/>
    <property type="match status" value="1"/>
</dbReference>
<dbReference type="Gene3D" id="1.10.260.40">
    <property type="entry name" value="lambda repressor-like DNA-binding domains"/>
    <property type="match status" value="1"/>
</dbReference>
<dbReference type="InterPro" id="IPR010982">
    <property type="entry name" value="Lambda_DNA-bd_dom_sf"/>
</dbReference>
<evidence type="ECO:0000313" key="4">
    <source>
        <dbReference type="Proteomes" id="UP000289437"/>
    </source>
</evidence>
<dbReference type="CDD" id="cd00093">
    <property type="entry name" value="HTH_XRE"/>
    <property type="match status" value="1"/>
</dbReference>
<protein>
    <recommendedName>
        <fullName evidence="2">HTH cro/C1-type domain-containing protein</fullName>
    </recommendedName>
</protein>
<gene>
    <name evidence="3" type="ORF">GRAN_1689</name>
</gene>
<evidence type="ECO:0000256" key="1">
    <source>
        <dbReference type="SAM" id="MobiDB-lite"/>
    </source>
</evidence>
<accession>A0A4Q0T8M1</accession>
<organism evidence="3 4">
    <name type="scientific">Granulicella sibirica</name>
    <dbReference type="NCBI Taxonomy" id="2479048"/>
    <lineage>
        <taxon>Bacteria</taxon>
        <taxon>Pseudomonadati</taxon>
        <taxon>Acidobacteriota</taxon>
        <taxon>Terriglobia</taxon>
        <taxon>Terriglobales</taxon>
        <taxon>Acidobacteriaceae</taxon>
        <taxon>Granulicella</taxon>
    </lineage>
</organism>
<dbReference type="SUPFAM" id="SSF47413">
    <property type="entry name" value="lambda repressor-like DNA-binding domains"/>
    <property type="match status" value="1"/>
</dbReference>
<comment type="caution">
    <text evidence="3">The sequence shown here is derived from an EMBL/GenBank/DDBJ whole genome shotgun (WGS) entry which is preliminary data.</text>
</comment>
<dbReference type="GO" id="GO:0003677">
    <property type="term" value="F:DNA binding"/>
    <property type="evidence" value="ECO:0007669"/>
    <property type="project" value="InterPro"/>
</dbReference>
<dbReference type="Proteomes" id="UP000289437">
    <property type="component" value="Unassembled WGS sequence"/>
</dbReference>
<proteinExistence type="predicted"/>
<dbReference type="RefSeq" id="WP_241654403.1">
    <property type="nucleotide sequence ID" value="NZ_RDSM01000001.1"/>
</dbReference>
<feature type="domain" description="HTH cro/C1-type" evidence="2">
    <location>
        <begin position="43"/>
        <end position="78"/>
    </location>
</feature>
<reference evidence="4" key="2">
    <citation type="submission" date="2019-02" db="EMBL/GenBank/DDBJ databases">
        <title>Granulicella sibirica sp. nov., a psychrotolerant acidobacterium isolated from an organic soil layer in forested tundra, West Siberia.</title>
        <authorList>
            <person name="Oshkin I.Y."/>
            <person name="Kulichevskaya I.S."/>
            <person name="Rijpstra W.I.C."/>
            <person name="Sinninghe Damste J.S."/>
            <person name="Rakitin A.L."/>
            <person name="Ravin N.V."/>
            <person name="Dedysh S.N."/>
        </authorList>
    </citation>
    <scope>NUCLEOTIDE SEQUENCE [LARGE SCALE GENOMIC DNA]</scope>
    <source>
        <strain evidence="4">AF10</strain>
    </source>
</reference>
<dbReference type="AlphaFoldDB" id="A0A4Q0T8M1"/>
<evidence type="ECO:0000259" key="2">
    <source>
        <dbReference type="PROSITE" id="PS50943"/>
    </source>
</evidence>
<dbReference type="EMBL" id="RDSM01000001">
    <property type="protein sequence ID" value="RXH58379.1"/>
    <property type="molecule type" value="Genomic_DNA"/>
</dbReference>
<dbReference type="InterPro" id="IPR001387">
    <property type="entry name" value="Cro/C1-type_HTH"/>
</dbReference>
<reference evidence="3 4" key="1">
    <citation type="submission" date="2018-11" db="EMBL/GenBank/DDBJ databases">
        <authorList>
            <person name="Mardanov A.V."/>
            <person name="Ravin N.V."/>
            <person name="Dedysh S.N."/>
        </authorList>
    </citation>
    <scope>NUCLEOTIDE SEQUENCE [LARGE SCALE GENOMIC DNA]</scope>
    <source>
        <strain evidence="3 4">AF10</strain>
    </source>
</reference>
<name>A0A4Q0T8M1_9BACT</name>